<proteinExistence type="predicted"/>
<dbReference type="EMBL" id="JAMZEE010000066">
    <property type="protein sequence ID" value="MCR6509891.1"/>
    <property type="molecule type" value="Genomic_DNA"/>
</dbReference>
<dbReference type="Proteomes" id="UP001143810">
    <property type="component" value="Unassembled WGS sequence"/>
</dbReference>
<feature type="region of interest" description="Disordered" evidence="1">
    <location>
        <begin position="30"/>
        <end position="49"/>
    </location>
</feature>
<name>A0A9X2P4P0_9BACE</name>
<evidence type="ECO:0000313" key="2">
    <source>
        <dbReference type="EMBL" id="MCR6509891.1"/>
    </source>
</evidence>
<dbReference type="RefSeq" id="WP_257941388.1">
    <property type="nucleotide sequence ID" value="NZ_JAMZEE010000066.1"/>
</dbReference>
<reference evidence="2" key="1">
    <citation type="journal article" date="2022" name="Arch. Microbiol.">
        <title>Bacteroides muris sp. nov. isolated from the cecum of wild-derived house mice.</title>
        <authorList>
            <person name="Fokt H."/>
            <person name="Unni R."/>
            <person name="Repnik U."/>
            <person name="Schmitz R.A."/>
            <person name="Bramkamp M."/>
            <person name="Baines J.F."/>
            <person name="Unterweger D."/>
        </authorList>
    </citation>
    <scope>NUCLEOTIDE SEQUENCE</scope>
    <source>
        <strain evidence="2">KH569_7</strain>
    </source>
</reference>
<gene>
    <name evidence="2" type="ORF">M1B78_17480</name>
</gene>
<protein>
    <submittedName>
        <fullName evidence="2">Uncharacterized protein</fullName>
    </submittedName>
</protein>
<organism evidence="2 3">
    <name type="scientific">Bacteroides muris</name>
    <name type="common">ex Fokt et al. 2023</name>
    <dbReference type="NCBI Taxonomy" id="2937417"/>
    <lineage>
        <taxon>Bacteria</taxon>
        <taxon>Pseudomonadati</taxon>
        <taxon>Bacteroidota</taxon>
        <taxon>Bacteroidia</taxon>
        <taxon>Bacteroidales</taxon>
        <taxon>Bacteroidaceae</taxon>
        <taxon>Bacteroides</taxon>
    </lineage>
</organism>
<comment type="caution">
    <text evidence="2">The sequence shown here is derived from an EMBL/GenBank/DDBJ whole genome shotgun (WGS) entry which is preliminary data.</text>
</comment>
<sequence length="234" mass="24789">MNSKDCLSPCIVRETSGSFVRPCPQCTPPARRAGTQPARKGCSGFGSAPSQAAVPETALPRWRPSAQPVPPAPFPWLIHGGACRTQGGFAALPVSSAPSAADVAVTVCFIGMPFFSAGAEKRERFLVLNITIHIEGRRKRRLFPSINIIIFNTGIHASAPSGRHSCRRERSSSPPCPGLGHFLPASPGCVRCASTARCAACRPAKPWVMSAEAANTFPTGFAGRCRTLRKPVGQ</sequence>
<evidence type="ECO:0000313" key="3">
    <source>
        <dbReference type="Proteomes" id="UP001143810"/>
    </source>
</evidence>
<evidence type="ECO:0000256" key="1">
    <source>
        <dbReference type="SAM" id="MobiDB-lite"/>
    </source>
</evidence>
<dbReference type="AlphaFoldDB" id="A0A9X2P4P0"/>
<reference evidence="2" key="2">
    <citation type="submission" date="2022-04" db="EMBL/GenBank/DDBJ databases">
        <authorList>
            <person name="Fokt H."/>
            <person name="Baines J."/>
        </authorList>
    </citation>
    <scope>NUCLEOTIDE SEQUENCE</scope>
    <source>
        <strain evidence="2">KH569_7</strain>
    </source>
</reference>
<accession>A0A9X2P4P0</accession>